<feature type="compositionally biased region" description="Basic and acidic residues" evidence="13">
    <location>
        <begin position="802"/>
        <end position="818"/>
    </location>
</feature>
<evidence type="ECO:0000256" key="7">
    <source>
        <dbReference type="ARBA" id="ARBA00023128"/>
    </source>
</evidence>
<dbReference type="Pfam" id="PF21530">
    <property type="entry name" value="Pif1_2B_dom"/>
    <property type="match status" value="1"/>
</dbReference>
<dbReference type="GO" id="GO:0005634">
    <property type="term" value="C:nucleus"/>
    <property type="evidence" value="ECO:0007669"/>
    <property type="project" value="UniProtKB-SubCell"/>
</dbReference>
<dbReference type="GO" id="GO:0006310">
    <property type="term" value="P:DNA recombination"/>
    <property type="evidence" value="ECO:0007669"/>
    <property type="project" value="UniProtKB-UniRule"/>
</dbReference>
<feature type="region of interest" description="Disordered" evidence="13">
    <location>
        <begin position="129"/>
        <end position="180"/>
    </location>
</feature>
<feature type="region of interest" description="Disordered" evidence="13">
    <location>
        <begin position="281"/>
        <end position="307"/>
    </location>
</feature>
<comment type="subunit">
    <text evidence="12">Monomer.</text>
</comment>
<keyword evidence="16" id="KW-1185">Reference proteome</keyword>
<evidence type="ECO:0000256" key="13">
    <source>
        <dbReference type="SAM" id="MobiDB-lite"/>
    </source>
</evidence>
<dbReference type="AlphaFoldDB" id="A0A8A3PQR8"/>
<organism evidence="15 16">
    <name type="scientific">Monilinia vaccinii-corymbosi</name>
    <dbReference type="NCBI Taxonomy" id="61207"/>
    <lineage>
        <taxon>Eukaryota</taxon>
        <taxon>Fungi</taxon>
        <taxon>Dikarya</taxon>
        <taxon>Ascomycota</taxon>
        <taxon>Pezizomycotina</taxon>
        <taxon>Leotiomycetes</taxon>
        <taxon>Helotiales</taxon>
        <taxon>Sclerotiniaceae</taxon>
        <taxon>Monilinia</taxon>
    </lineage>
</organism>
<dbReference type="HAMAP" id="MF_03176">
    <property type="entry name" value="PIF1"/>
    <property type="match status" value="1"/>
</dbReference>
<evidence type="ECO:0000313" key="15">
    <source>
        <dbReference type="EMBL" id="QSZ37191.1"/>
    </source>
</evidence>
<dbReference type="GO" id="GO:0043139">
    <property type="term" value="F:5'-3' DNA helicase activity"/>
    <property type="evidence" value="ECO:0007669"/>
    <property type="project" value="UniProtKB-UniRule"/>
</dbReference>
<keyword evidence="10 12" id="KW-0413">Isomerase</keyword>
<evidence type="ECO:0000256" key="9">
    <source>
        <dbReference type="ARBA" id="ARBA00023204"/>
    </source>
</evidence>
<dbReference type="InterPro" id="IPR051055">
    <property type="entry name" value="PIF1_helicase"/>
</dbReference>
<comment type="similarity">
    <text evidence="12">Belongs to the helicase family. PIF1 subfamily.</text>
</comment>
<dbReference type="GO" id="GO:0003677">
    <property type="term" value="F:DNA binding"/>
    <property type="evidence" value="ECO:0007669"/>
    <property type="project" value="UniProtKB-KW"/>
</dbReference>
<keyword evidence="7 12" id="KW-0496">Mitochondrion</keyword>
<feature type="compositionally biased region" description="Low complexity" evidence="13">
    <location>
        <begin position="147"/>
        <end position="161"/>
    </location>
</feature>
<dbReference type="EMBL" id="CP063412">
    <property type="protein sequence ID" value="QSZ37191.1"/>
    <property type="molecule type" value="Genomic_DNA"/>
</dbReference>
<gene>
    <name evidence="12" type="primary">PIF1</name>
    <name evidence="15" type="ORF">DSL72_009285</name>
</gene>
<comment type="function">
    <text evidence="12">DNA-dependent ATPase and 5'-3' DNA helicase required for the maintenance of both mitochondrial and nuclear genome stability.</text>
</comment>
<feature type="DNA-binding region" evidence="12">
    <location>
        <begin position="752"/>
        <end position="771"/>
    </location>
</feature>
<evidence type="ECO:0000256" key="5">
    <source>
        <dbReference type="ARBA" id="ARBA00022840"/>
    </source>
</evidence>
<keyword evidence="5 12" id="KW-0067">ATP-binding</keyword>
<evidence type="ECO:0000256" key="2">
    <source>
        <dbReference type="ARBA" id="ARBA00022763"/>
    </source>
</evidence>
<keyword evidence="6 12" id="KW-0238">DNA-binding</keyword>
<dbReference type="Gene3D" id="3.40.50.300">
    <property type="entry name" value="P-loop containing nucleotide triphosphate hydrolases"/>
    <property type="match status" value="2"/>
</dbReference>
<keyword evidence="9 12" id="KW-0234">DNA repair</keyword>
<dbReference type="FunFam" id="3.40.50.300:FF:001796">
    <property type="entry name" value="ATP-dependent DNA helicase PIF1"/>
    <property type="match status" value="1"/>
</dbReference>
<protein>
    <recommendedName>
        <fullName evidence="12">ATP-dependent DNA helicase PIF1</fullName>
        <ecNumber evidence="12">5.6.2.3</ecNumber>
    </recommendedName>
    <alternativeName>
        <fullName evidence="12">DNA 5'-3' helicase PIF1</fullName>
    </alternativeName>
    <alternativeName>
        <fullName evidence="12">DNA repair and recombination helicase PIF1</fullName>
    </alternativeName>
</protein>
<evidence type="ECO:0000256" key="10">
    <source>
        <dbReference type="ARBA" id="ARBA00023235"/>
    </source>
</evidence>
<comment type="cofactor">
    <cofactor evidence="12">
        <name>Mg(2+)</name>
        <dbReference type="ChEBI" id="CHEBI:18420"/>
    </cofactor>
</comment>
<keyword evidence="2 12" id="KW-0227">DNA damage</keyword>
<sequence length="835" mass="92321">MLGRALKAKAAEPHALNPKNDAARKAIAQSDTTRNGNIQESFKPKPSQAIGGFVQPLKPASANGRMPPKESQSTDVSSAASSRMSSLLSRDGAFQETPNSSFDFVQFNEDDLSDDDKIDFDIDYALPAQPLSTNTSMPAPPKPTRPTIPSSSAQTWSSSPPSHKETPPGALKRREREKLAAQSAIVIEDDEMPPSKRRTLPWVDRKSQQDKVFYRQEKVKQSGFQVTGGSSATPACIKRNEARHYTTECPTIGKGDPNTLYFTQEDKTTHWMTNAKTIADGKKLARERSKRRTDDAEKAAAHGHSKTAKLAPMQLTDEQARVKDLVVDHGKSVFFTGSAGTGKSVLMRSIIAALKKKYVRDGDRVAVTASTGLAACNIGGVTLHSFGGIGLGKEDVPTLIRKIKKNNKAKLRWTRTKVLIIDEISMVDGDLFDKLEEIARGMRNNGRPFGGIQLVITGDFFQLPPVPDSHQKSRGVKFAFDAVTWGTAIHHTIGLTQVFRQKDPVFANMLNEMRLGKVSQDTIKAFAGMKRAINYEDDLTATELFPTRNEVENSNTSRLRSLHGKSYRFEAIDSGSITDLGVRDKLLSNMMAPKSIELKKGAQVMLIKNMDDGLVNGSLGKVVAFMSEKSFEIYDSNPDILNEKENSDAEEEHKRQSDLAKFKQSNFLFPSTGISSNGRLFPLVRFSIPDGTIRDLLVQPEEWKIELPNGEVQAQRTQLPLILAWALSIHKAQGQTLERVKIDLKKVFENGQAYVALSRATSQAGLEVQNFDPKKVMAHPRVAEFYNSLYSVNQALAHPRVAKADPPKVPKDPIKPFMDDPFFDEDEEEMASRLG</sequence>
<dbReference type="InterPro" id="IPR048293">
    <property type="entry name" value="PIF1_RRM3_pfh1"/>
</dbReference>
<evidence type="ECO:0000259" key="14">
    <source>
        <dbReference type="SMART" id="SM00382"/>
    </source>
</evidence>
<dbReference type="EC" id="5.6.2.3" evidence="12"/>
<dbReference type="PANTHER" id="PTHR47642:SF5">
    <property type="entry name" value="ATP-DEPENDENT DNA HELICASE"/>
    <property type="match status" value="1"/>
</dbReference>
<dbReference type="GO" id="GO:0016787">
    <property type="term" value="F:hydrolase activity"/>
    <property type="evidence" value="ECO:0007669"/>
    <property type="project" value="UniProtKB-KW"/>
</dbReference>
<dbReference type="GO" id="GO:0000723">
    <property type="term" value="P:telomere maintenance"/>
    <property type="evidence" value="ECO:0007669"/>
    <property type="project" value="InterPro"/>
</dbReference>
<name>A0A8A3PQR8_9HELO</name>
<dbReference type="InterPro" id="IPR027417">
    <property type="entry name" value="P-loop_NTPase"/>
</dbReference>
<dbReference type="GO" id="GO:0005739">
    <property type="term" value="C:mitochondrion"/>
    <property type="evidence" value="ECO:0007669"/>
    <property type="project" value="UniProtKB-SubCell"/>
</dbReference>
<dbReference type="InterPro" id="IPR003593">
    <property type="entry name" value="AAA+_ATPase"/>
</dbReference>
<dbReference type="GO" id="GO:0005524">
    <property type="term" value="F:ATP binding"/>
    <property type="evidence" value="ECO:0007669"/>
    <property type="project" value="UniProtKB-UniRule"/>
</dbReference>
<dbReference type="CDD" id="cd18037">
    <property type="entry name" value="DEXSc_Pif1_like"/>
    <property type="match status" value="1"/>
</dbReference>
<feature type="compositionally biased region" description="Basic and acidic residues" evidence="13">
    <location>
        <begin position="162"/>
        <end position="179"/>
    </location>
</feature>
<evidence type="ECO:0000256" key="1">
    <source>
        <dbReference type="ARBA" id="ARBA00022741"/>
    </source>
</evidence>
<evidence type="ECO:0000256" key="11">
    <source>
        <dbReference type="ARBA" id="ARBA00023242"/>
    </source>
</evidence>
<evidence type="ECO:0000256" key="12">
    <source>
        <dbReference type="HAMAP-Rule" id="MF_03176"/>
    </source>
</evidence>
<feature type="binding site" evidence="12">
    <location>
        <begin position="337"/>
        <end position="344"/>
    </location>
    <ligand>
        <name>ATP</name>
        <dbReference type="ChEBI" id="CHEBI:30616"/>
    </ligand>
</feature>
<comment type="catalytic activity">
    <reaction evidence="12">
        <text>ATP + H2O = ADP + phosphate + H(+)</text>
        <dbReference type="Rhea" id="RHEA:13065"/>
        <dbReference type="ChEBI" id="CHEBI:15377"/>
        <dbReference type="ChEBI" id="CHEBI:15378"/>
        <dbReference type="ChEBI" id="CHEBI:30616"/>
        <dbReference type="ChEBI" id="CHEBI:43474"/>
        <dbReference type="ChEBI" id="CHEBI:456216"/>
        <dbReference type="EC" id="5.6.2.3"/>
    </reaction>
</comment>
<dbReference type="SUPFAM" id="SSF52540">
    <property type="entry name" value="P-loop containing nucleoside triphosphate hydrolases"/>
    <property type="match status" value="2"/>
</dbReference>
<feature type="compositionally biased region" description="Low complexity" evidence="13">
    <location>
        <begin position="77"/>
        <end position="90"/>
    </location>
</feature>
<keyword evidence="1 12" id="KW-0547">Nucleotide-binding</keyword>
<accession>A0A8A3PQR8</accession>
<keyword evidence="3 12" id="KW-0378">Hydrolase</keyword>
<dbReference type="InterPro" id="IPR049163">
    <property type="entry name" value="Pif1-like_2B_dom"/>
</dbReference>
<dbReference type="Proteomes" id="UP000672032">
    <property type="component" value="Chromosome 8"/>
</dbReference>
<feature type="region of interest" description="Disordered" evidence="13">
    <location>
        <begin position="802"/>
        <end position="835"/>
    </location>
</feature>
<evidence type="ECO:0000256" key="4">
    <source>
        <dbReference type="ARBA" id="ARBA00022806"/>
    </source>
</evidence>
<keyword evidence="11 12" id="KW-0539">Nucleus</keyword>
<dbReference type="PANTHER" id="PTHR47642">
    <property type="entry name" value="ATP-DEPENDENT DNA HELICASE"/>
    <property type="match status" value="1"/>
</dbReference>
<feature type="compositionally biased region" description="Basic and acidic residues" evidence="13">
    <location>
        <begin position="281"/>
        <end position="300"/>
    </location>
</feature>
<dbReference type="InterPro" id="IPR010285">
    <property type="entry name" value="DNA_helicase_pif1-like_DEAD"/>
</dbReference>
<dbReference type="CDD" id="cd18809">
    <property type="entry name" value="SF1_C_RecD"/>
    <property type="match status" value="1"/>
</dbReference>
<feature type="compositionally biased region" description="Polar residues" evidence="13">
    <location>
        <begin position="29"/>
        <end position="40"/>
    </location>
</feature>
<evidence type="ECO:0000256" key="3">
    <source>
        <dbReference type="ARBA" id="ARBA00022801"/>
    </source>
</evidence>
<comment type="subcellular location">
    <subcellularLocation>
        <location evidence="12">Nucleus</location>
    </subcellularLocation>
    <subcellularLocation>
        <location evidence="12">Mitochondrion</location>
    </subcellularLocation>
</comment>
<dbReference type="GO" id="GO:0006281">
    <property type="term" value="P:DNA repair"/>
    <property type="evidence" value="ECO:0007669"/>
    <property type="project" value="UniProtKB-UniRule"/>
</dbReference>
<dbReference type="SMART" id="SM00382">
    <property type="entry name" value="AAA"/>
    <property type="match status" value="1"/>
</dbReference>
<proteinExistence type="inferred from homology"/>
<keyword evidence="4 12" id="KW-0347">Helicase</keyword>
<keyword evidence="8 12" id="KW-0233">DNA recombination</keyword>
<evidence type="ECO:0000256" key="6">
    <source>
        <dbReference type="ARBA" id="ARBA00023125"/>
    </source>
</evidence>
<dbReference type="Pfam" id="PF05970">
    <property type="entry name" value="PIF1"/>
    <property type="match status" value="1"/>
</dbReference>
<feature type="region of interest" description="Disordered" evidence="13">
    <location>
        <begin position="1"/>
        <end position="102"/>
    </location>
</feature>
<reference evidence="15" key="1">
    <citation type="submission" date="2020-10" db="EMBL/GenBank/DDBJ databases">
        <title>Genome Sequence of Monilinia vaccinii-corymbosi Sheds Light on Mummy Berry Disease Infection of Blueberry and Mating Type.</title>
        <authorList>
            <person name="Yow A.G."/>
            <person name="Zhang Y."/>
            <person name="Bansal K."/>
            <person name="Eacker S.M."/>
            <person name="Sullivan S."/>
            <person name="Liachko I."/>
            <person name="Cubeta M.A."/>
            <person name="Rollins J.A."/>
            <person name="Ashrafi H."/>
        </authorList>
    </citation>
    <scope>NUCLEOTIDE SEQUENCE</scope>
    <source>
        <strain evidence="15">RL-1</strain>
    </source>
</reference>
<evidence type="ECO:0000256" key="8">
    <source>
        <dbReference type="ARBA" id="ARBA00023172"/>
    </source>
</evidence>
<evidence type="ECO:0000313" key="16">
    <source>
        <dbReference type="Proteomes" id="UP000672032"/>
    </source>
</evidence>
<dbReference type="OrthoDB" id="432234at2759"/>
<feature type="domain" description="AAA+ ATPase" evidence="14">
    <location>
        <begin position="329"/>
        <end position="490"/>
    </location>
</feature>